<evidence type="ECO:0000313" key="1">
    <source>
        <dbReference type="EMBL" id="KVX03511.1"/>
    </source>
</evidence>
<reference evidence="1 2" key="1">
    <citation type="submission" date="2016-01" db="EMBL/GenBank/DDBJ databases">
        <title>Draft genome of the antarctic isolate Shewanella frigidimarina Ag06-30.</title>
        <authorList>
            <person name="Parmeciano Di Noto G."/>
            <person name="Vazquez S."/>
            <person name="Mac Cormack W."/>
            <person name="Iriarte A."/>
            <person name="Quiroga C."/>
        </authorList>
    </citation>
    <scope>NUCLEOTIDE SEQUENCE [LARGE SCALE GENOMIC DNA]</scope>
    <source>
        <strain evidence="1 2">Ag06-30</strain>
    </source>
</reference>
<sequence>MNNKPLLLGLLAVLFVMRFIVVPIFDWQNQAVTDTRILQNKLDKSAAYINDLPKLIAFKESLNNELAARHAASETYNDIGRYQIAKQRQFEQMFDAADISITSSNWLDPIATAKGVTLQMRLQFSGKLHQFINLHTQIAALGASANVTNLSLNMSGQTESSLGTFSGNAIIRFTPMESADAIN</sequence>
<protein>
    <submittedName>
        <fullName evidence="1">Uncharacterized protein</fullName>
    </submittedName>
</protein>
<accession>A0A106C3G6</accession>
<organism evidence="1">
    <name type="scientific">Shewanella frigidimarina</name>
    <dbReference type="NCBI Taxonomy" id="56812"/>
    <lineage>
        <taxon>Bacteria</taxon>
        <taxon>Pseudomonadati</taxon>
        <taxon>Pseudomonadota</taxon>
        <taxon>Gammaproteobacteria</taxon>
        <taxon>Alteromonadales</taxon>
        <taxon>Shewanellaceae</taxon>
        <taxon>Shewanella</taxon>
    </lineage>
</organism>
<dbReference type="Proteomes" id="UP000055702">
    <property type="component" value="Unassembled WGS sequence"/>
</dbReference>
<dbReference type="RefSeq" id="WP_059744156.1">
    <property type="nucleotide sequence ID" value="NZ_LRDC01000001.1"/>
</dbReference>
<name>A0A106C3G6_SHEFR</name>
<dbReference type="EMBL" id="LRDC01000001">
    <property type="protein sequence ID" value="KVX03511.1"/>
    <property type="molecule type" value="Genomic_DNA"/>
</dbReference>
<dbReference type="AlphaFoldDB" id="A0A106C3G6"/>
<comment type="caution">
    <text evidence="1">The sequence shown here is derived from an EMBL/GenBank/DDBJ whole genome shotgun (WGS) entry which is preliminary data.</text>
</comment>
<gene>
    <name evidence="1" type="ORF">AWJ07_02845</name>
</gene>
<evidence type="ECO:0000313" key="2">
    <source>
        <dbReference type="Proteomes" id="UP000055702"/>
    </source>
</evidence>
<proteinExistence type="predicted"/>